<reference evidence="5 6" key="1">
    <citation type="submission" date="2021-02" db="EMBL/GenBank/DDBJ databases">
        <title>Streptomyces spirodelae sp. nov., isolated from duckweed.</title>
        <authorList>
            <person name="Saimee Y."/>
            <person name="Duangmal K."/>
        </authorList>
    </citation>
    <scope>NUCLEOTIDE SEQUENCE [LARGE SCALE GENOMIC DNA]</scope>
    <source>
        <strain evidence="5 6">DSM 42105</strain>
    </source>
</reference>
<dbReference type="Gene3D" id="1.10.530.10">
    <property type="match status" value="1"/>
</dbReference>
<evidence type="ECO:0000313" key="6">
    <source>
        <dbReference type="Proteomes" id="UP000721954"/>
    </source>
</evidence>
<protein>
    <submittedName>
        <fullName evidence="5">Transglycosylase family protein</fullName>
    </submittedName>
</protein>
<feature type="compositionally biased region" description="Basic and acidic residues" evidence="3">
    <location>
        <begin position="283"/>
        <end position="303"/>
    </location>
</feature>
<dbReference type="InterPro" id="IPR018392">
    <property type="entry name" value="LysM"/>
</dbReference>
<sequence>MRSGNGRHRRPRQAPALFVTAGVTGAGIAIPLLGATGAQAADAGTWDRVADCESGGAWSANDSNGYYGGLQLDLDTWKYYGGTIYAERPDLASRSQQIAVGEKILEAEGPRAFPQCGDDLELPGVDPDAEQDAKPDATPTPPGTPSPSPSPSEESDAADGSGGSGKSRQDGESDEPGKGEKSEKPGKGSPEAKPSPDAEPSDDASQAPSDKPSDTPGDGASTSPQPPSDDGGSDDDTSDSGSSGWSDLGPSSPDRLKSPSERAEKPEEAGKPAGSGKGKHRGRPADDERGEDRASRGEDRDRAGGGGKHRVTVQPGDSLSRIAAEHDVEGGWVALYERNREVIGDDPDLLRPGRHLTL</sequence>
<dbReference type="CDD" id="cd13925">
    <property type="entry name" value="RPF"/>
    <property type="match status" value="1"/>
</dbReference>
<evidence type="ECO:0000256" key="1">
    <source>
        <dbReference type="ARBA" id="ARBA00010830"/>
    </source>
</evidence>
<keyword evidence="6" id="KW-1185">Reference proteome</keyword>
<dbReference type="PANTHER" id="PTHR34700:SF4">
    <property type="entry name" value="PHAGE-LIKE ELEMENT PBSX PROTEIN XKDP"/>
    <property type="match status" value="1"/>
</dbReference>
<dbReference type="Pfam" id="PF01476">
    <property type="entry name" value="LysM"/>
    <property type="match status" value="1"/>
</dbReference>
<organism evidence="5 6">
    <name type="scientific">Streptomyces smyrnaeus</name>
    <dbReference type="NCBI Taxonomy" id="1387713"/>
    <lineage>
        <taxon>Bacteria</taxon>
        <taxon>Bacillati</taxon>
        <taxon>Actinomycetota</taxon>
        <taxon>Actinomycetes</taxon>
        <taxon>Kitasatosporales</taxon>
        <taxon>Streptomycetaceae</taxon>
        <taxon>Streptomyces</taxon>
    </lineage>
</organism>
<dbReference type="InterPro" id="IPR052196">
    <property type="entry name" value="Bact_Kbp"/>
</dbReference>
<comment type="caution">
    <text evidence="5">The sequence shown here is derived from an EMBL/GenBank/DDBJ whole genome shotgun (WGS) entry which is preliminary data.</text>
</comment>
<dbReference type="CDD" id="cd00118">
    <property type="entry name" value="LysM"/>
    <property type="match status" value="1"/>
</dbReference>
<dbReference type="InterPro" id="IPR010618">
    <property type="entry name" value="RPF"/>
</dbReference>
<accession>A0ABS3XW99</accession>
<keyword evidence="2" id="KW-0378">Hydrolase</keyword>
<feature type="compositionally biased region" description="Low complexity" evidence="3">
    <location>
        <begin position="239"/>
        <end position="253"/>
    </location>
</feature>
<evidence type="ECO:0000313" key="5">
    <source>
        <dbReference type="EMBL" id="MBO8199591.1"/>
    </source>
</evidence>
<proteinExistence type="inferred from homology"/>
<feature type="compositionally biased region" description="Pro residues" evidence="3">
    <location>
        <begin position="138"/>
        <end position="150"/>
    </location>
</feature>
<dbReference type="RefSeq" id="WP_209211311.1">
    <property type="nucleotide sequence ID" value="NZ_JAFFZM010000008.1"/>
</dbReference>
<dbReference type="GeneID" id="96259910"/>
<name>A0ABS3XW99_9ACTN</name>
<dbReference type="InterPro" id="IPR023346">
    <property type="entry name" value="Lysozyme-like_dom_sf"/>
</dbReference>
<feature type="domain" description="LysM" evidence="4">
    <location>
        <begin position="309"/>
        <end position="358"/>
    </location>
</feature>
<evidence type="ECO:0000256" key="2">
    <source>
        <dbReference type="ARBA" id="ARBA00022801"/>
    </source>
</evidence>
<dbReference type="Proteomes" id="UP000721954">
    <property type="component" value="Unassembled WGS sequence"/>
</dbReference>
<dbReference type="PROSITE" id="PS51782">
    <property type="entry name" value="LYSM"/>
    <property type="match status" value="1"/>
</dbReference>
<gene>
    <name evidence="5" type="ORF">JW613_14985</name>
</gene>
<comment type="similarity">
    <text evidence="1">Belongs to the transglycosylase family. Rpf subfamily.</text>
</comment>
<dbReference type="Gene3D" id="3.10.350.10">
    <property type="entry name" value="LysM domain"/>
    <property type="match status" value="1"/>
</dbReference>
<feature type="compositionally biased region" description="Basic and acidic residues" evidence="3">
    <location>
        <begin position="167"/>
        <end position="186"/>
    </location>
</feature>
<feature type="compositionally biased region" description="Basic and acidic residues" evidence="3">
    <location>
        <begin position="254"/>
        <end position="270"/>
    </location>
</feature>
<dbReference type="PANTHER" id="PTHR34700">
    <property type="entry name" value="POTASSIUM BINDING PROTEIN KBP"/>
    <property type="match status" value="1"/>
</dbReference>
<evidence type="ECO:0000259" key="4">
    <source>
        <dbReference type="PROSITE" id="PS51782"/>
    </source>
</evidence>
<dbReference type="Pfam" id="PF06737">
    <property type="entry name" value="Transglycosylas"/>
    <property type="match status" value="1"/>
</dbReference>
<evidence type="ECO:0000256" key="3">
    <source>
        <dbReference type="SAM" id="MobiDB-lite"/>
    </source>
</evidence>
<dbReference type="InterPro" id="IPR036779">
    <property type="entry name" value="LysM_dom_sf"/>
</dbReference>
<feature type="region of interest" description="Disordered" evidence="3">
    <location>
        <begin position="109"/>
        <end position="322"/>
    </location>
</feature>
<dbReference type="EMBL" id="JAFFZM010000008">
    <property type="protein sequence ID" value="MBO8199591.1"/>
    <property type="molecule type" value="Genomic_DNA"/>
</dbReference>
<dbReference type="SUPFAM" id="SSF53955">
    <property type="entry name" value="Lysozyme-like"/>
    <property type="match status" value="1"/>
</dbReference>